<dbReference type="Proteomes" id="UP001548590">
    <property type="component" value="Unassembled WGS sequence"/>
</dbReference>
<feature type="chain" id="PRO_5047182948" evidence="1">
    <location>
        <begin position="24"/>
        <end position="264"/>
    </location>
</feature>
<gene>
    <name evidence="2" type="ORF">ABVT11_13830</name>
</gene>
<keyword evidence="3" id="KW-1185">Reference proteome</keyword>
<feature type="signal peptide" evidence="1">
    <location>
        <begin position="1"/>
        <end position="23"/>
    </location>
</feature>
<reference evidence="2 3" key="1">
    <citation type="submission" date="2024-07" db="EMBL/GenBank/DDBJ databases">
        <title>Uliginosibacterium paludis KCTC:42655.</title>
        <authorList>
            <person name="Kim M.K."/>
        </authorList>
    </citation>
    <scope>NUCLEOTIDE SEQUENCE [LARGE SCALE GENOMIC DNA]</scope>
    <source>
        <strain evidence="2 3">KCTC 42655</strain>
    </source>
</reference>
<dbReference type="RefSeq" id="WP_345924809.1">
    <property type="nucleotide sequence ID" value="NZ_JBDIVF010000002.1"/>
</dbReference>
<organism evidence="2 3">
    <name type="scientific">Uliginosibacterium paludis</name>
    <dbReference type="NCBI Taxonomy" id="1615952"/>
    <lineage>
        <taxon>Bacteria</taxon>
        <taxon>Pseudomonadati</taxon>
        <taxon>Pseudomonadota</taxon>
        <taxon>Betaproteobacteria</taxon>
        <taxon>Rhodocyclales</taxon>
        <taxon>Zoogloeaceae</taxon>
        <taxon>Uliginosibacterium</taxon>
    </lineage>
</organism>
<dbReference type="Gene3D" id="3.40.190.10">
    <property type="entry name" value="Periplasmic binding protein-like II"/>
    <property type="match status" value="2"/>
</dbReference>
<name>A0ABV2CSN2_9RHOO</name>
<dbReference type="SUPFAM" id="SSF53850">
    <property type="entry name" value="Periplasmic binding protein-like II"/>
    <property type="match status" value="1"/>
</dbReference>
<dbReference type="EMBL" id="JBEWLZ010000008">
    <property type="protein sequence ID" value="MET1490912.1"/>
    <property type="molecule type" value="Genomic_DNA"/>
</dbReference>
<evidence type="ECO:0000313" key="3">
    <source>
        <dbReference type="Proteomes" id="UP001548590"/>
    </source>
</evidence>
<evidence type="ECO:0000313" key="2">
    <source>
        <dbReference type="EMBL" id="MET1490912.1"/>
    </source>
</evidence>
<sequence>MMKTASFLPWLACLVAAVPQAWAAPVATQPQLRLCHNQDESFPWIMKATPGFSQILASEAARQLNVDLRLTAMPWEDCLRALREGKSDGAVSAAFAEERLQFAAYPMAGRKPDDALRMYNNSFSLFQRKGDKLAWDGKTLTVKGSVGVRQGSSIGLRVKALGASVDDSSTSYLQLLRRLSKGEFAAVALETQEGNASLLQDFNLRSTLVSAPLPLLKEPFFTIFSKTWADRNPALAKSFWQQEQKLRKSPDFALKVRHLVKTID</sequence>
<protein>
    <submittedName>
        <fullName evidence="2">Transporter substrate-binding domain-containing protein</fullName>
    </submittedName>
</protein>
<evidence type="ECO:0000256" key="1">
    <source>
        <dbReference type="SAM" id="SignalP"/>
    </source>
</evidence>
<comment type="caution">
    <text evidence="2">The sequence shown here is derived from an EMBL/GenBank/DDBJ whole genome shotgun (WGS) entry which is preliminary data.</text>
</comment>
<accession>A0ABV2CSN2</accession>
<keyword evidence="1" id="KW-0732">Signal</keyword>
<proteinExistence type="predicted"/>